<dbReference type="PROSITE" id="PS50219">
    <property type="entry name" value="CNH"/>
    <property type="match status" value="1"/>
</dbReference>
<dbReference type="InterPro" id="IPR032914">
    <property type="entry name" value="Vam6/VPS39/TRAP1"/>
</dbReference>
<feature type="domain" description="CNH" evidence="1">
    <location>
        <begin position="33"/>
        <end position="310"/>
    </location>
</feature>
<evidence type="ECO:0000313" key="2">
    <source>
        <dbReference type="EMBL" id="CDO95392.1"/>
    </source>
</evidence>
<dbReference type="PANTHER" id="PTHR12894:SF28">
    <property type="entry name" value="VACUOLAR PROTEIN SORTING-ASSOCIATED PROTEIN 3"/>
    <property type="match status" value="1"/>
</dbReference>
<dbReference type="GO" id="GO:0006914">
    <property type="term" value="P:autophagy"/>
    <property type="evidence" value="ECO:0007669"/>
    <property type="project" value="TreeGrafter"/>
</dbReference>
<proteinExistence type="predicted"/>
<dbReference type="AlphaFoldDB" id="A0A0A8LAW7"/>
<keyword evidence="3" id="KW-1185">Reference proteome</keyword>
<evidence type="ECO:0000313" key="3">
    <source>
        <dbReference type="Proteomes" id="UP000031516"/>
    </source>
</evidence>
<dbReference type="PANTHER" id="PTHR12894">
    <property type="entry name" value="CNH DOMAIN CONTAINING"/>
    <property type="match status" value="1"/>
</dbReference>
<sequence length="872" mass="100400">MNDDNNGNSILSTFEIPDGPYAVSPLIENVPKEYEYSCIEYYEQHIYLATTSGILLHYYELDPGNFTLISEVNFNEDRSMKIDSITLLPKVDRALVLSEGRIKMFLLPEFAPASNVPSIMNIRALSVLRYVETSKCYSCYLYTPNLVKQVSITSKEIKVERKFNIKGIKTASPSRDIKNIIAAVKNSYAVINLEKESTTPLFQVSEAADVELSPIVTKFGKNDFIVTCGISNDESCMGLILNGDGEITHGTVVIESYPSAIVVDSPYVLTELSGPKSIQIHLIKENEDPRVVQYIKNELPFHISKLGNPFITRQFNKDLIEKLRFAPLIAKDLQFRDEQERAYVARNMNLECGMVVFGKSGIYSICRKPFILTISSYGEETISVLENFINEDSKNNYERLEKEYAQLLYVLLLTLHTESLDRKLVKIWLRYADVVDIRILMFLLGYEVYGDLWIQNGLVDLTKKLHSLKLVHKCTDIHKLITSLKLQLKKNYKDGLKDSVNVFLSLDLILLKSNIKDGNVCVDDYEPTSYQEIAKELSKYEKEYSETLISIYERTNDIPSLLDLLRMVDIERLMHYLDSNFAELPNTYSQEIAADDIRLALTECDESIVVKVLQLMKKLNMDEKKLISSLEDSKTKVILLERLGADSPQDLTFLYEYYKAKFTTLSAKLIETLGMPLTEYVTNMTYSKPSFKEYLQIKLGDKTDYKACLDFGKKLLKVEHDINPKEGSILDDIDATYILRVMIMDFDALLENLGCEKMLDIYLSWNDFITVERLLQLDKQMFLRVYDHYLSFNCPKIVIQFLTRNIYRMNDSEQVVTVLEKIPSDIHISVLYDVLFPLFRKKNELSHNLRIKKGVFRNSNKCMNDIQSRLEQ</sequence>
<gene>
    <name evidence="2" type="ORF">KLDO_g3635</name>
</gene>
<dbReference type="Proteomes" id="UP000031516">
    <property type="component" value="Unassembled WGS sequence"/>
</dbReference>
<dbReference type="EMBL" id="CCBQ010000045">
    <property type="protein sequence ID" value="CDO95392.1"/>
    <property type="molecule type" value="Genomic_DNA"/>
</dbReference>
<dbReference type="GO" id="GO:0000329">
    <property type="term" value="C:fungal-type vacuole membrane"/>
    <property type="evidence" value="ECO:0007669"/>
    <property type="project" value="TreeGrafter"/>
</dbReference>
<reference evidence="2 3" key="1">
    <citation type="submission" date="2014-03" db="EMBL/GenBank/DDBJ databases">
        <title>The genome of Kluyveromyces dobzhanskii.</title>
        <authorList>
            <person name="Nystedt B."/>
            <person name="Astrom S."/>
        </authorList>
    </citation>
    <scope>NUCLEOTIDE SEQUENCE [LARGE SCALE GENOMIC DNA]</scope>
    <source>
        <strain evidence="2 3">CBS 2104</strain>
    </source>
</reference>
<protein>
    <submittedName>
        <fullName evidence="2">WGS project CCBQ000000000 data, contig 00015</fullName>
    </submittedName>
</protein>
<dbReference type="InterPro" id="IPR001180">
    <property type="entry name" value="CNH_dom"/>
</dbReference>
<name>A0A0A8LAW7_9SACH</name>
<evidence type="ECO:0000259" key="1">
    <source>
        <dbReference type="PROSITE" id="PS50219"/>
    </source>
</evidence>
<organism evidence="2 3">
    <name type="scientific">Kluyveromyces dobzhanskii CBS 2104</name>
    <dbReference type="NCBI Taxonomy" id="1427455"/>
    <lineage>
        <taxon>Eukaryota</taxon>
        <taxon>Fungi</taxon>
        <taxon>Dikarya</taxon>
        <taxon>Ascomycota</taxon>
        <taxon>Saccharomycotina</taxon>
        <taxon>Saccharomycetes</taxon>
        <taxon>Saccharomycetales</taxon>
        <taxon>Saccharomycetaceae</taxon>
        <taxon>Kluyveromyces</taxon>
    </lineage>
</organism>
<comment type="caution">
    <text evidence="2">The sequence shown here is derived from an EMBL/GenBank/DDBJ whole genome shotgun (WGS) entry which is preliminary data.</text>
</comment>
<dbReference type="GO" id="GO:0034058">
    <property type="term" value="P:endosomal vesicle fusion"/>
    <property type="evidence" value="ECO:0007669"/>
    <property type="project" value="TreeGrafter"/>
</dbReference>
<accession>A0A0A8LAW7</accession>
<dbReference type="OrthoDB" id="5325112at2759"/>